<feature type="compositionally biased region" description="Polar residues" evidence="6">
    <location>
        <begin position="1763"/>
        <end position="1774"/>
    </location>
</feature>
<dbReference type="Pfam" id="PF13087">
    <property type="entry name" value="AAA_12"/>
    <property type="match status" value="1"/>
</dbReference>
<dbReference type="Pfam" id="PF13195">
    <property type="entry name" value="DUF4011"/>
    <property type="match status" value="1"/>
</dbReference>
<keyword evidence="3" id="KW-0378">Hydrolase</keyword>
<dbReference type="Proteomes" id="UP001172708">
    <property type="component" value="Unassembled WGS sequence"/>
</dbReference>
<sequence>MTTIDIQFRHRDTVSYPAAYNRADFIEHLAVGTTDGSTVHDVLVTVSLESSDGVLLMDPWTRRLDILGPIAVQWDATDFRDNRIDASAVSAFTDQQWSRFTIRVNVGDTEIARRTSDASILAHNFWAVTAPKSIAALELAAFAQPNHPSLVSVLQTARENLRRGGRAGELSGYQSTANGEGAAHIDAMVGAIYDAVRTLDIGYIDPPPSWDAQASGHQGQKVRTAAQVLEDRFGTCLDTAALCAALVENVGLYPVIVIVPGHAFAGYWRDEHAGHRAPVLPVRDVMNDVQSGALQLFETTTLTGGSASKPFAEASRLGLHNLDQYGALDPELAGESWVIDVVRARQQARILPLPARVELSDGSVEVVEYRPQEFSVNMLENAVAEHASTRAGLASQNAPRRVKTWMDSLLDLTLRNPLLNYRFPRASSTSLYVPAQTLGTVEDMLQSGVKIKLSPGFEDSSGRIGGLTARRTPAQGLEDDLIRALSVDRALHVFESGDTFLTRMRRIAANARSLVAEHGTNSLHLALGMVVWTPEGKQEVSSPLILLPVNLVPSNRSRTFHLEVDATSSVTPNFSLAEKLKRDAGLNLPGLIEPELDDAGIDVPALIAYVRTEFQRAGLHEFRVDESCTLGFFDFSTYRMWRDLQDHWPTLTERPLVKHLVHSPYDAFDDPATASLNDETVDLDDFAAGLPIAADGSQARAVMRALDGQTFVLQGPPGTGKSQTITNLLAQALHSGMRVLFIAEKATALGVVRDRLAQVGLGAFGLNLHSRGMSPAEVRHQLARSLDATAVADAEGFTTARAEIDRAIPPLKKYPERLHQIGEFGESAYSARNRLLAMGEGTRLRFTLAQLMSLSRDDVAEIRATMRDLQDIGPAAGSLETNAWSIATITADDLTAERRTEISEAVNAVASALANASDRVAAREYLLALTDMAEVLTATNVDAATLGSVQLADAAAGEDQTRQRHDVRQSLSAWEPGRVDTRLSEASLFAPTAEIRASLDSARASFFIGRKKRVNAVAQRLAPYVASAPGPEDGALEAVIEVVGQAQASAARLAQYVATTAGVNVGPEWNPLRELDRGAVLQQLDAVDSTVAVLADDGSSERSRIRTLASRGSAEDRVAVANLARATTLLFTVLGATPSSTQAWLRDRAPISALADASSLWASDVKERGLIQLSRWTALQSKLATISSRGLGDHAHAVASGEVAYHDAESAFERGLLGAILEQQIESQSLHAFDGRQHDSQVRTYARGSAELRRLSPSILAHEMLQARGFDGGATVGAIGELRRELGKRRGTKPVRQLIKDHWHVISKLTPCVLAVPDAAVRYLDASNEPFDLVVFDEASQIRVAHAIGVLGRARAAVVVGDSKQMPPTSIAEVAVEVEDDGAEDEVIDEESILTECVQARVPALMLNWHYRSEDETLIAFSNAKYYEGHLNSLPSPSAELATKGVSLRRVDGQFVQRGMGSPTAPVGTNEVEAHAIVEEIRRRANDPSSANQSMGVVTFNKPQQQLIRALLEDIDDDATQELLKPVEDESAHERIEVWNLETVQGQERDVILFSVAFSKNSTGRIPLNFGPLNKVGGERRLNVAVTRARRQVVVFSSFEPEELQAENSSSVGLKHLKEYLLTAKHGPQVSGAIASSVVKAPDRHRDAILEALKARGLDAAPDVGLSEFKVDIAIRAPGHEHWTVGVLVDGAAWHARPTVGDRDALPVTLLEARMGWKAVTRVWTPDWLRDAPGEVDRIAELVDDVAQRPEVPAPPPPPTMSGLGQETATQGSRPASLANVPARRSAPPQSAHDPFAKVPKWRAWAAPQVGTADELDYLADADTRQKAQHIAKRVVDHEGPAHPDRVAKLVANSFGLKRVASRRLAAIRSVVRPTFQIGPDGFYFPRDTDPLTHSEWRRSDPQDGRVPDEVSLVELGNAMVSVARIGLGAGREDLLRGTASCFGVARLTEGTRERLAAALALALERGILTTRGEHLVAAEE</sequence>
<dbReference type="RefSeq" id="WP_301140896.1">
    <property type="nucleotide sequence ID" value="NZ_JAUHQA010000001.1"/>
</dbReference>
<keyword evidence="4" id="KW-0347">Helicase</keyword>
<reference evidence="10" key="1">
    <citation type="submission" date="2023-06" db="EMBL/GenBank/DDBJ databases">
        <title>Egi l300058.</title>
        <authorList>
            <person name="Gao L."/>
            <person name="Fang B.-Z."/>
            <person name="Li W.-J."/>
        </authorList>
    </citation>
    <scope>NUCLEOTIDE SEQUENCE</scope>
    <source>
        <strain evidence="10">EGI L300058</strain>
    </source>
</reference>
<dbReference type="Gene3D" id="3.40.50.300">
    <property type="entry name" value="P-loop containing nucleotide triphosphate hydrolases"/>
    <property type="match status" value="3"/>
</dbReference>
<dbReference type="Pfam" id="PF13086">
    <property type="entry name" value="AAA_11"/>
    <property type="match status" value="1"/>
</dbReference>
<dbReference type="InterPro" id="IPR049468">
    <property type="entry name" value="Restrct_endonuc-II-like_dom"/>
</dbReference>
<dbReference type="EMBL" id="JAUHQA010000001">
    <property type="protein sequence ID" value="MDN4479706.1"/>
    <property type="molecule type" value="Genomic_DNA"/>
</dbReference>
<evidence type="ECO:0000256" key="1">
    <source>
        <dbReference type="ARBA" id="ARBA00007913"/>
    </source>
</evidence>
<dbReference type="PANTHER" id="PTHR43788">
    <property type="entry name" value="DNA2/NAM7 HELICASE FAMILY MEMBER"/>
    <property type="match status" value="1"/>
</dbReference>
<feature type="region of interest" description="Disordered" evidence="6">
    <location>
        <begin position="1746"/>
        <end position="1796"/>
    </location>
</feature>
<feature type="domain" description="DNA2/NAM7 helicase-like C-terminal" evidence="8">
    <location>
        <begin position="1391"/>
        <end position="1597"/>
    </location>
</feature>
<name>A0ABT8GEM4_9MICO</name>
<dbReference type="InterPro" id="IPR027417">
    <property type="entry name" value="P-loop_NTPase"/>
</dbReference>
<evidence type="ECO:0000313" key="10">
    <source>
        <dbReference type="EMBL" id="MDN4479706.1"/>
    </source>
</evidence>
<keyword evidence="5" id="KW-0067">ATP-binding</keyword>
<evidence type="ECO:0000256" key="2">
    <source>
        <dbReference type="ARBA" id="ARBA00022741"/>
    </source>
</evidence>
<evidence type="ECO:0000256" key="4">
    <source>
        <dbReference type="ARBA" id="ARBA00022806"/>
    </source>
</evidence>
<evidence type="ECO:0000259" key="7">
    <source>
        <dbReference type="Pfam" id="PF13086"/>
    </source>
</evidence>
<evidence type="ECO:0000256" key="3">
    <source>
        <dbReference type="ARBA" id="ARBA00022801"/>
    </source>
</evidence>
<accession>A0ABT8GEM4</accession>
<dbReference type="PANTHER" id="PTHR43788:SF8">
    <property type="entry name" value="DNA-BINDING PROTEIN SMUBP-2"/>
    <property type="match status" value="1"/>
</dbReference>
<dbReference type="InterPro" id="IPR025103">
    <property type="entry name" value="DUF4011"/>
</dbReference>
<evidence type="ECO:0000259" key="9">
    <source>
        <dbReference type="Pfam" id="PF18741"/>
    </source>
</evidence>
<evidence type="ECO:0000259" key="8">
    <source>
        <dbReference type="Pfam" id="PF13087"/>
    </source>
</evidence>
<proteinExistence type="inferred from homology"/>
<comment type="caution">
    <text evidence="10">The sequence shown here is derived from an EMBL/GenBank/DDBJ whole genome shotgun (WGS) entry which is preliminary data.</text>
</comment>
<evidence type="ECO:0000313" key="11">
    <source>
        <dbReference type="Proteomes" id="UP001172708"/>
    </source>
</evidence>
<dbReference type="CDD" id="cd18808">
    <property type="entry name" value="SF1_C_Upf1"/>
    <property type="match status" value="1"/>
</dbReference>
<keyword evidence="2" id="KW-0547">Nucleotide-binding</keyword>
<evidence type="ECO:0000256" key="5">
    <source>
        <dbReference type="ARBA" id="ARBA00022840"/>
    </source>
</evidence>
<dbReference type="InterPro" id="IPR050534">
    <property type="entry name" value="Coronavir_polyprotein_1ab"/>
</dbReference>
<organism evidence="10 11">
    <name type="scientific">Demequina muriae</name>
    <dbReference type="NCBI Taxonomy" id="3051664"/>
    <lineage>
        <taxon>Bacteria</taxon>
        <taxon>Bacillati</taxon>
        <taxon>Actinomycetota</taxon>
        <taxon>Actinomycetes</taxon>
        <taxon>Micrococcales</taxon>
        <taxon>Demequinaceae</taxon>
        <taxon>Demequina</taxon>
    </lineage>
</organism>
<dbReference type="SUPFAM" id="SSF52540">
    <property type="entry name" value="P-loop containing nucleoside triphosphate hydrolases"/>
    <property type="match status" value="1"/>
</dbReference>
<dbReference type="InterPro" id="IPR041677">
    <property type="entry name" value="DNA2/NAM7_AAA_11"/>
</dbReference>
<dbReference type="InterPro" id="IPR041679">
    <property type="entry name" value="DNA2/NAM7-like_C"/>
</dbReference>
<evidence type="ECO:0000256" key="6">
    <source>
        <dbReference type="SAM" id="MobiDB-lite"/>
    </source>
</evidence>
<feature type="domain" description="Restriction endonuclease type II-like" evidence="9">
    <location>
        <begin position="1648"/>
        <end position="1741"/>
    </location>
</feature>
<dbReference type="Pfam" id="PF18741">
    <property type="entry name" value="MTES_1575"/>
    <property type="match status" value="1"/>
</dbReference>
<keyword evidence="11" id="KW-1185">Reference proteome</keyword>
<dbReference type="Gene3D" id="3.10.620.30">
    <property type="match status" value="1"/>
</dbReference>
<protein>
    <submittedName>
        <fullName evidence="10">DUF4011 domain-containing protein</fullName>
    </submittedName>
</protein>
<feature type="domain" description="DNA2/NAM7 helicase helicase" evidence="7">
    <location>
        <begin position="695"/>
        <end position="782"/>
    </location>
</feature>
<comment type="similarity">
    <text evidence="1">Belongs to the DNA2/NAM7 helicase family.</text>
</comment>
<gene>
    <name evidence="10" type="ORF">QQX02_02035</name>
</gene>
<dbReference type="InterPro" id="IPR047187">
    <property type="entry name" value="SF1_C_Upf1"/>
</dbReference>